<reference evidence="3 4" key="1">
    <citation type="submission" date="2007-04" db="EMBL/GenBank/DDBJ databases">
        <title>Complete genome sequence of Burkholderia multivorans ATCC 17616.</title>
        <authorList>
            <person name="Ohtsubo Y."/>
            <person name="Yamashita A."/>
            <person name="Kurokawa K."/>
            <person name="Takami H."/>
            <person name="Yuhara S."/>
            <person name="Nishiyama E."/>
            <person name="Endo R."/>
            <person name="Miyazaki R."/>
            <person name="Ono A."/>
            <person name="Yano K."/>
            <person name="Ito M."/>
            <person name="Sota M."/>
            <person name="Yuji N."/>
            <person name="Hattori M."/>
            <person name="Tsuda M."/>
        </authorList>
    </citation>
    <scope>NUCLEOTIDE SEQUENCE [LARGE SCALE GENOMIC DNA]</scope>
    <source>
        <strain evidence="4">ATCC 17616 / 249</strain>
    </source>
</reference>
<evidence type="ECO:0000259" key="2">
    <source>
        <dbReference type="Pfam" id="PF03795"/>
    </source>
</evidence>
<dbReference type="InterPro" id="IPR011008">
    <property type="entry name" value="Dimeric_a/b-barrel"/>
</dbReference>
<name>A0A0H3KRI8_BURM1</name>
<evidence type="ECO:0000313" key="3">
    <source>
        <dbReference type="EMBL" id="BAG44676.1"/>
    </source>
</evidence>
<evidence type="ECO:0000256" key="1">
    <source>
        <dbReference type="ARBA" id="ARBA00007689"/>
    </source>
</evidence>
<sequence length="96" mass="10608">MYVIDIHYTASLERIDDALERHRAYLQPLLDKGIFIAAGPKVPRAGGVILAARIDRDALEAILQTDPFVTEGLATYRVTEFRITRAATGFNVPALP</sequence>
<dbReference type="PANTHER" id="PTHR37828">
    <property type="entry name" value="GSR2449 PROTEIN"/>
    <property type="match status" value="1"/>
</dbReference>
<dbReference type="eggNOG" id="COG2350">
    <property type="taxonomic scope" value="Bacteria"/>
</dbReference>
<accession>A0A0H3KRI8</accession>
<gene>
    <name evidence="3" type="ordered locus">BMULJ_02788</name>
</gene>
<keyword evidence="4" id="KW-1185">Reference proteome</keyword>
<dbReference type="Pfam" id="PF03795">
    <property type="entry name" value="YCII"/>
    <property type="match status" value="1"/>
</dbReference>
<dbReference type="AlphaFoldDB" id="A0A0H3KRI8"/>
<dbReference type="KEGG" id="bmu:Bmul_0468"/>
<feature type="domain" description="YCII-related" evidence="2">
    <location>
        <begin position="9"/>
        <end position="82"/>
    </location>
</feature>
<dbReference type="Gene3D" id="3.30.70.1060">
    <property type="entry name" value="Dimeric alpha+beta barrel"/>
    <property type="match status" value="1"/>
</dbReference>
<dbReference type="STRING" id="395019.BMULJ_02788"/>
<dbReference type="KEGG" id="bmj:BMULJ_02788"/>
<comment type="similarity">
    <text evidence="1">Belongs to the YciI family.</text>
</comment>
<dbReference type="EMBL" id="AP009385">
    <property type="protein sequence ID" value="BAG44676.1"/>
    <property type="molecule type" value="Genomic_DNA"/>
</dbReference>
<protein>
    <recommendedName>
        <fullName evidence="2">YCII-related domain-containing protein</fullName>
    </recommendedName>
</protein>
<dbReference type="Proteomes" id="UP000008815">
    <property type="component" value="Chromosome 1"/>
</dbReference>
<dbReference type="RefSeq" id="WP_006398209.1">
    <property type="nucleotide sequence ID" value="NC_010084.1"/>
</dbReference>
<dbReference type="SUPFAM" id="SSF54909">
    <property type="entry name" value="Dimeric alpha+beta barrel"/>
    <property type="match status" value="1"/>
</dbReference>
<dbReference type="PANTHER" id="PTHR37828:SF1">
    <property type="entry name" value="YCII-RELATED DOMAIN-CONTAINING PROTEIN"/>
    <property type="match status" value="1"/>
</dbReference>
<proteinExistence type="inferred from homology"/>
<organism evidence="3 4">
    <name type="scientific">Burkholderia multivorans (strain ATCC 17616 / 249)</name>
    <dbReference type="NCBI Taxonomy" id="395019"/>
    <lineage>
        <taxon>Bacteria</taxon>
        <taxon>Pseudomonadati</taxon>
        <taxon>Pseudomonadota</taxon>
        <taxon>Betaproteobacteria</taxon>
        <taxon>Burkholderiales</taxon>
        <taxon>Burkholderiaceae</taxon>
        <taxon>Burkholderia</taxon>
        <taxon>Burkholderia cepacia complex</taxon>
    </lineage>
</organism>
<evidence type="ECO:0000313" key="4">
    <source>
        <dbReference type="Proteomes" id="UP000008815"/>
    </source>
</evidence>
<dbReference type="HOGENOM" id="CLU_110355_6_1_4"/>
<dbReference type="InterPro" id="IPR005545">
    <property type="entry name" value="YCII"/>
</dbReference>